<name>A0A9P1MEL2_9PEZI</name>
<proteinExistence type="inferred from homology"/>
<keyword evidence="5 10" id="KW-1133">Transmembrane helix</keyword>
<comment type="caution">
    <text evidence="11">The sequence shown here is derived from an EMBL/GenBank/DDBJ whole genome shotgun (WGS) entry which is preliminary data.</text>
</comment>
<sequence length="409" mass="44177">MGRSLVSTPQAENPRSSGQDDEDLPESYANLNELAAPSPPAQERIRGAYTILDLEGARDQDLATRSRPEPLTIAQSRPEDELRHARRERASRMATQFYTHCYFILFSILGTLARLGLQALTHFPGAPVTFSVVWANFAGSVVMGFLAEDRMLFRHGRDHYLVPQQPEKGGQPPSQPASDKDIKKTIPLYIGLTTGFCGSFTPTSRNGGYSFMAFLSVIISSICISLGGLFIGVHLAAGLEALTPSFSHRFVRHFLDRVAVPVGVAVWIAAILLSVFPPHRSWRGDALFALVPAFPMGTFTANVLGTAVLGMCWDLSHTAAGGGVVGCQVLRGVEDGFCGCLTTVSTWVLELSTLRRGHAYRYGAASVVVSVLVMIAIMGGCGGRKDLGQWPADCVLLHPFPRAEECVAS</sequence>
<dbReference type="AlphaFoldDB" id="A0A9P1MEL2"/>
<feature type="transmembrane region" description="Helical" evidence="10">
    <location>
        <begin position="258"/>
        <end position="276"/>
    </location>
</feature>
<dbReference type="PANTHER" id="PTHR28259">
    <property type="entry name" value="FLUORIDE EXPORT PROTEIN 1-RELATED"/>
    <property type="match status" value="1"/>
</dbReference>
<organism evidence="11 12">
    <name type="scientific">Parascedosporium putredinis</name>
    <dbReference type="NCBI Taxonomy" id="1442378"/>
    <lineage>
        <taxon>Eukaryota</taxon>
        <taxon>Fungi</taxon>
        <taxon>Dikarya</taxon>
        <taxon>Ascomycota</taxon>
        <taxon>Pezizomycotina</taxon>
        <taxon>Sordariomycetes</taxon>
        <taxon>Hypocreomycetidae</taxon>
        <taxon>Microascales</taxon>
        <taxon>Microascaceae</taxon>
        <taxon>Parascedosporium</taxon>
    </lineage>
</organism>
<comment type="subcellular location">
    <subcellularLocation>
        <location evidence="2">Cell membrane</location>
        <topology evidence="2">Multi-pass membrane protein</topology>
    </subcellularLocation>
</comment>
<feature type="transmembrane region" description="Helical" evidence="10">
    <location>
        <begin position="288"/>
        <end position="309"/>
    </location>
</feature>
<comment type="catalytic activity">
    <reaction evidence="8">
        <text>fluoride(in) = fluoride(out)</text>
        <dbReference type="Rhea" id="RHEA:76159"/>
        <dbReference type="ChEBI" id="CHEBI:17051"/>
    </reaction>
    <physiologicalReaction direction="left-to-right" evidence="8">
        <dbReference type="Rhea" id="RHEA:76160"/>
    </physiologicalReaction>
</comment>
<keyword evidence="3" id="KW-1003">Cell membrane</keyword>
<comment type="similarity">
    <text evidence="7">Belongs to the fluoride channel Fluc/FEX (TC 1.A.43) family.</text>
</comment>
<comment type="function">
    <text evidence="1">Fluoride channel required for the rapid expulsion of cytoplasmic fluoride.</text>
</comment>
<feature type="transmembrane region" description="Helical" evidence="10">
    <location>
        <begin position="128"/>
        <end position="147"/>
    </location>
</feature>
<evidence type="ECO:0000256" key="4">
    <source>
        <dbReference type="ARBA" id="ARBA00022692"/>
    </source>
</evidence>
<dbReference type="PANTHER" id="PTHR28259:SF1">
    <property type="entry name" value="FLUORIDE EXPORT PROTEIN 1-RELATED"/>
    <property type="match status" value="1"/>
</dbReference>
<evidence type="ECO:0000256" key="8">
    <source>
        <dbReference type="ARBA" id="ARBA00035585"/>
    </source>
</evidence>
<feature type="transmembrane region" description="Helical" evidence="10">
    <location>
        <begin position="211"/>
        <end position="238"/>
    </location>
</feature>
<evidence type="ECO:0000313" key="11">
    <source>
        <dbReference type="EMBL" id="CAI4219086.1"/>
    </source>
</evidence>
<feature type="region of interest" description="Disordered" evidence="9">
    <location>
        <begin position="1"/>
        <end position="43"/>
    </location>
</feature>
<dbReference type="GO" id="GO:1903425">
    <property type="term" value="F:fluoride transmembrane transporter activity"/>
    <property type="evidence" value="ECO:0007669"/>
    <property type="project" value="TreeGrafter"/>
</dbReference>
<feature type="transmembrane region" description="Helical" evidence="10">
    <location>
        <begin position="97"/>
        <end position="116"/>
    </location>
</feature>
<accession>A0A9P1MEL2</accession>
<protein>
    <recommendedName>
        <fullName evidence="13">CrcB-like protein</fullName>
    </recommendedName>
</protein>
<evidence type="ECO:0000256" key="3">
    <source>
        <dbReference type="ARBA" id="ARBA00022475"/>
    </source>
</evidence>
<dbReference type="OrthoDB" id="409792at2759"/>
<reference evidence="11" key="1">
    <citation type="submission" date="2022-11" db="EMBL/GenBank/DDBJ databases">
        <authorList>
            <person name="Scott C."/>
            <person name="Bruce N."/>
        </authorList>
    </citation>
    <scope>NUCLEOTIDE SEQUENCE</scope>
</reference>
<keyword evidence="4 10" id="KW-0812">Transmembrane</keyword>
<evidence type="ECO:0000256" key="9">
    <source>
        <dbReference type="SAM" id="MobiDB-lite"/>
    </source>
</evidence>
<evidence type="ECO:0000256" key="7">
    <source>
        <dbReference type="ARBA" id="ARBA00035120"/>
    </source>
</evidence>
<dbReference type="InterPro" id="IPR003691">
    <property type="entry name" value="FluC"/>
</dbReference>
<dbReference type="EMBL" id="CALLCH030000019">
    <property type="protein sequence ID" value="CAI4219086.1"/>
    <property type="molecule type" value="Genomic_DNA"/>
</dbReference>
<keyword evidence="12" id="KW-1185">Reference proteome</keyword>
<dbReference type="Pfam" id="PF02537">
    <property type="entry name" value="CRCB"/>
    <property type="match status" value="2"/>
</dbReference>
<feature type="compositionally biased region" description="Polar residues" evidence="9">
    <location>
        <begin position="1"/>
        <end position="17"/>
    </location>
</feature>
<evidence type="ECO:0000256" key="10">
    <source>
        <dbReference type="SAM" id="Phobius"/>
    </source>
</evidence>
<feature type="compositionally biased region" description="Basic and acidic residues" evidence="9">
    <location>
        <begin position="59"/>
        <end position="68"/>
    </location>
</feature>
<gene>
    <name evidence="11" type="ORF">PPNO1_LOCUS8657</name>
</gene>
<evidence type="ECO:0000256" key="6">
    <source>
        <dbReference type="ARBA" id="ARBA00023136"/>
    </source>
</evidence>
<evidence type="ECO:0000256" key="1">
    <source>
        <dbReference type="ARBA" id="ARBA00002598"/>
    </source>
</evidence>
<feature type="region of interest" description="Disordered" evidence="9">
    <location>
        <begin position="59"/>
        <end position="85"/>
    </location>
</feature>
<evidence type="ECO:0000256" key="2">
    <source>
        <dbReference type="ARBA" id="ARBA00004651"/>
    </source>
</evidence>
<dbReference type="Proteomes" id="UP000838763">
    <property type="component" value="Unassembled WGS sequence"/>
</dbReference>
<keyword evidence="6 10" id="KW-0472">Membrane</keyword>
<evidence type="ECO:0000256" key="5">
    <source>
        <dbReference type="ARBA" id="ARBA00022989"/>
    </source>
</evidence>
<feature type="transmembrane region" description="Helical" evidence="10">
    <location>
        <begin position="359"/>
        <end position="381"/>
    </location>
</feature>
<evidence type="ECO:0008006" key="13">
    <source>
        <dbReference type="Google" id="ProtNLM"/>
    </source>
</evidence>
<dbReference type="GO" id="GO:0005886">
    <property type="term" value="C:plasma membrane"/>
    <property type="evidence" value="ECO:0007669"/>
    <property type="project" value="UniProtKB-SubCell"/>
</dbReference>
<evidence type="ECO:0000313" key="12">
    <source>
        <dbReference type="Proteomes" id="UP000838763"/>
    </source>
</evidence>